<dbReference type="AlphaFoldDB" id="A0A9P5N6I5"/>
<evidence type="ECO:0000313" key="2">
    <source>
        <dbReference type="EMBL" id="KAF8868168.1"/>
    </source>
</evidence>
<gene>
    <name evidence="2" type="ORF">CPB84DRAFT_1858392</name>
</gene>
<feature type="compositionally biased region" description="Low complexity" evidence="1">
    <location>
        <begin position="179"/>
        <end position="194"/>
    </location>
</feature>
<name>A0A9P5N6I5_GYMJU</name>
<dbReference type="EMBL" id="JADNYJ010000772">
    <property type="protein sequence ID" value="KAF8868168.1"/>
    <property type="molecule type" value="Genomic_DNA"/>
</dbReference>
<comment type="caution">
    <text evidence="2">The sequence shown here is derived from an EMBL/GenBank/DDBJ whole genome shotgun (WGS) entry which is preliminary data.</text>
</comment>
<feature type="region of interest" description="Disordered" evidence="1">
    <location>
        <begin position="160"/>
        <end position="194"/>
    </location>
</feature>
<evidence type="ECO:0000256" key="1">
    <source>
        <dbReference type="SAM" id="MobiDB-lite"/>
    </source>
</evidence>
<keyword evidence="3" id="KW-1185">Reference proteome</keyword>
<accession>A0A9P5N6I5</accession>
<evidence type="ECO:0000313" key="3">
    <source>
        <dbReference type="Proteomes" id="UP000724874"/>
    </source>
</evidence>
<proteinExistence type="predicted"/>
<reference evidence="2" key="1">
    <citation type="submission" date="2020-11" db="EMBL/GenBank/DDBJ databases">
        <authorList>
            <consortium name="DOE Joint Genome Institute"/>
            <person name="Ahrendt S."/>
            <person name="Riley R."/>
            <person name="Andreopoulos W."/>
            <person name="LaButti K."/>
            <person name="Pangilinan J."/>
            <person name="Ruiz-duenas F.J."/>
            <person name="Barrasa J.M."/>
            <person name="Sanchez-Garcia M."/>
            <person name="Camarero S."/>
            <person name="Miyauchi S."/>
            <person name="Serrano A."/>
            <person name="Linde D."/>
            <person name="Babiker R."/>
            <person name="Drula E."/>
            <person name="Ayuso-Fernandez I."/>
            <person name="Pacheco R."/>
            <person name="Padilla G."/>
            <person name="Ferreira P."/>
            <person name="Barriuso J."/>
            <person name="Kellner H."/>
            <person name="Castanera R."/>
            <person name="Alfaro M."/>
            <person name="Ramirez L."/>
            <person name="Pisabarro A.G."/>
            <person name="Kuo A."/>
            <person name="Tritt A."/>
            <person name="Lipzen A."/>
            <person name="He G."/>
            <person name="Yan M."/>
            <person name="Ng V."/>
            <person name="Cullen D."/>
            <person name="Martin F."/>
            <person name="Rosso M.-N."/>
            <person name="Henrissat B."/>
            <person name="Hibbett D."/>
            <person name="Martinez A.T."/>
            <person name="Grigoriev I.V."/>
        </authorList>
    </citation>
    <scope>NUCLEOTIDE SEQUENCE</scope>
    <source>
        <strain evidence="2">AH 44721</strain>
    </source>
</reference>
<protein>
    <submittedName>
        <fullName evidence="2">Uncharacterized protein</fullName>
    </submittedName>
</protein>
<dbReference type="Proteomes" id="UP000724874">
    <property type="component" value="Unassembled WGS sequence"/>
</dbReference>
<organism evidence="2 3">
    <name type="scientific">Gymnopilus junonius</name>
    <name type="common">Spectacular rustgill mushroom</name>
    <name type="synonym">Gymnopilus spectabilis subsp. junonius</name>
    <dbReference type="NCBI Taxonomy" id="109634"/>
    <lineage>
        <taxon>Eukaryota</taxon>
        <taxon>Fungi</taxon>
        <taxon>Dikarya</taxon>
        <taxon>Basidiomycota</taxon>
        <taxon>Agaricomycotina</taxon>
        <taxon>Agaricomycetes</taxon>
        <taxon>Agaricomycetidae</taxon>
        <taxon>Agaricales</taxon>
        <taxon>Agaricineae</taxon>
        <taxon>Hymenogastraceae</taxon>
        <taxon>Gymnopilus</taxon>
    </lineage>
</organism>
<sequence length="210" mass="23099">MLQDNAVPMDVLDYIPSNIEDSTSGIPLAVLDIEEVINCIPLDILEMDNKLLNNIPMDILDVEELLLDVLDMEELPPEEELLLDILDMKELPLDILDMEEDLPLDVLDFPEMADENHHPTPMLDNLDPDLVLLRQVPVLLEDPALSIMVTVGSSIQSITIVDDPSNGQPPPMFRDLDATSSDGPSSASTTSSSFESHNAGFFGGTWYPGC</sequence>